<dbReference type="InterPro" id="IPR017938">
    <property type="entry name" value="Riboflavin_synthase-like_b-brl"/>
</dbReference>
<dbReference type="GO" id="GO:0016491">
    <property type="term" value="F:oxidoreductase activity"/>
    <property type="evidence" value="ECO:0007669"/>
    <property type="project" value="UniProtKB-KW"/>
</dbReference>
<keyword evidence="8" id="KW-0028">Amino-acid biosynthesis</keyword>
<evidence type="ECO:0000256" key="2">
    <source>
        <dbReference type="ARBA" id="ARBA00001974"/>
    </source>
</evidence>
<keyword evidence="3" id="KW-0285">Flavoprotein</keyword>
<evidence type="ECO:0000256" key="5">
    <source>
        <dbReference type="ARBA" id="ARBA00022827"/>
    </source>
</evidence>
<name>A0A5K7SFR6_9BACT</name>
<dbReference type="Gene3D" id="1.20.990.10">
    <property type="entry name" value="NADPH-cytochrome p450 Reductase, Chain A, domain 3"/>
    <property type="match status" value="1"/>
</dbReference>
<dbReference type="InterPro" id="IPR039261">
    <property type="entry name" value="FNR_nucleotide-bd"/>
</dbReference>
<dbReference type="Pfam" id="PF00175">
    <property type="entry name" value="NAD_binding_1"/>
    <property type="match status" value="1"/>
</dbReference>
<dbReference type="PRINTS" id="PR00371">
    <property type="entry name" value="FPNCR"/>
</dbReference>
<organism evidence="11 12">
    <name type="scientific">Aquipluma nitroreducens</name>
    <dbReference type="NCBI Taxonomy" id="2010828"/>
    <lineage>
        <taxon>Bacteria</taxon>
        <taxon>Pseudomonadati</taxon>
        <taxon>Bacteroidota</taxon>
        <taxon>Bacteroidia</taxon>
        <taxon>Marinilabiliales</taxon>
        <taxon>Prolixibacteraceae</taxon>
        <taxon>Aquipluma</taxon>
    </lineage>
</organism>
<evidence type="ECO:0000256" key="8">
    <source>
        <dbReference type="ARBA" id="ARBA00023192"/>
    </source>
</evidence>
<dbReference type="Gene3D" id="2.40.30.10">
    <property type="entry name" value="Translation factors"/>
    <property type="match status" value="1"/>
</dbReference>
<evidence type="ECO:0000259" key="10">
    <source>
        <dbReference type="PROSITE" id="PS51384"/>
    </source>
</evidence>
<dbReference type="PRINTS" id="PR00369">
    <property type="entry name" value="FLAVODOXIN"/>
</dbReference>
<accession>A0A5K7SFR6</accession>
<evidence type="ECO:0000256" key="1">
    <source>
        <dbReference type="ARBA" id="ARBA00001917"/>
    </source>
</evidence>
<evidence type="ECO:0000259" key="9">
    <source>
        <dbReference type="PROSITE" id="PS50902"/>
    </source>
</evidence>
<dbReference type="PROSITE" id="PS50902">
    <property type="entry name" value="FLAVODOXIN_LIKE"/>
    <property type="match status" value="1"/>
</dbReference>
<dbReference type="InterPro" id="IPR008254">
    <property type="entry name" value="Flavodoxin/NO_synth"/>
</dbReference>
<dbReference type="EMBL" id="AP018694">
    <property type="protein sequence ID" value="BBE20277.1"/>
    <property type="molecule type" value="Genomic_DNA"/>
</dbReference>
<proteinExistence type="predicted"/>
<dbReference type="Pfam" id="PF00258">
    <property type="entry name" value="Flavodoxin_1"/>
    <property type="match status" value="1"/>
</dbReference>
<dbReference type="RefSeq" id="WP_318348438.1">
    <property type="nucleotide sequence ID" value="NZ_AP018694.1"/>
</dbReference>
<evidence type="ECO:0000256" key="3">
    <source>
        <dbReference type="ARBA" id="ARBA00022630"/>
    </source>
</evidence>
<sequence>MFGTAIKKIFRKQTDRPTDEITVLYGSHSGNSEFIAKEAQTYLKKNGLTAITQNVAKYDVRRLGTEKLVLIVISTHGEGDPPESALKFYKNLFSEQAPALTNLQFAVCALGDSSYEQFCKTGKDIDLRLEELGALRIHSRVDCDLEFHQAASNWVSEVLRKCKTIENEPTPILIRTENLHQVHQAIIKEKVCLNEGSSSETYHVVLSIDSDFRYQPGDSIGIVPQNQEPLVDQILKQLNFCAETTVIYLNETVLLKKLLIGQFELTSISKKLIENYQQLAKSAKLASLLTDEKELHDYIRNCDVLDIITDFSLSVSPEDFISVLRTFQARHYSISSSQQKYPREVHLMVKQVQSEQKGRIRSGACSSFLNHSLEPGCPINIQLIPNEQFRIQTNGTPMIMIGAGTGIAPFRAFLHEKERGKADGKSWLLFGEKYPQTDFFYKAELERWQQTGLLNRIDLAFSRNQSAKIYVQHKIEEQATEFFDWLNRGAHVYICGSVAMGRDVKQAICRVIQTVGEKTEPEALLYWGKMIDENRIHQDVY</sequence>
<dbReference type="InterPro" id="IPR001709">
    <property type="entry name" value="Flavoprot_Pyr_Nucl_cyt_Rdtase"/>
</dbReference>
<keyword evidence="8" id="KW-0198">Cysteine biosynthesis</keyword>
<keyword evidence="12" id="KW-1185">Reference proteome</keyword>
<evidence type="ECO:0000313" key="12">
    <source>
        <dbReference type="Proteomes" id="UP001193389"/>
    </source>
</evidence>
<dbReference type="Proteomes" id="UP001193389">
    <property type="component" value="Chromosome"/>
</dbReference>
<dbReference type="PROSITE" id="PS51384">
    <property type="entry name" value="FAD_FR"/>
    <property type="match status" value="1"/>
</dbReference>
<dbReference type="PANTHER" id="PTHR19384">
    <property type="entry name" value="NITRIC OXIDE SYNTHASE-RELATED"/>
    <property type="match status" value="1"/>
</dbReference>
<gene>
    <name evidence="11" type="ORF">AQPE_4468</name>
</gene>
<dbReference type="InterPro" id="IPR001094">
    <property type="entry name" value="Flavdoxin-like"/>
</dbReference>
<comment type="cofactor">
    <cofactor evidence="1">
        <name>FMN</name>
        <dbReference type="ChEBI" id="CHEBI:58210"/>
    </cofactor>
</comment>
<dbReference type="InterPro" id="IPR017927">
    <property type="entry name" value="FAD-bd_FR_type"/>
</dbReference>
<dbReference type="KEGG" id="anf:AQPE_4468"/>
<feature type="domain" description="Flavodoxin-like" evidence="9">
    <location>
        <begin position="21"/>
        <end position="159"/>
    </location>
</feature>
<evidence type="ECO:0000256" key="7">
    <source>
        <dbReference type="ARBA" id="ARBA00023002"/>
    </source>
</evidence>
<dbReference type="InterPro" id="IPR003097">
    <property type="entry name" value="CysJ-like_FAD-binding"/>
</dbReference>
<keyword evidence="6" id="KW-0521">NADP</keyword>
<protein>
    <submittedName>
        <fullName evidence="11">Sulfite reductase [NADPH] flavoprotein alpha-component</fullName>
    </submittedName>
</protein>
<dbReference type="InterPro" id="IPR029039">
    <property type="entry name" value="Flavoprotein-like_sf"/>
</dbReference>
<dbReference type="PANTHER" id="PTHR19384:SF128">
    <property type="entry name" value="NADPH OXIDOREDUCTASE A"/>
    <property type="match status" value="1"/>
</dbReference>
<dbReference type="SUPFAM" id="SSF52218">
    <property type="entry name" value="Flavoproteins"/>
    <property type="match status" value="1"/>
</dbReference>
<evidence type="ECO:0000256" key="4">
    <source>
        <dbReference type="ARBA" id="ARBA00022643"/>
    </source>
</evidence>
<dbReference type="InterPro" id="IPR023173">
    <property type="entry name" value="NADPH_Cyt_P450_Rdtase_alpha"/>
</dbReference>
<dbReference type="InterPro" id="IPR001433">
    <property type="entry name" value="OxRdtase_FAD/NAD-bd"/>
</dbReference>
<keyword evidence="4" id="KW-0288">FMN</keyword>
<evidence type="ECO:0000256" key="6">
    <source>
        <dbReference type="ARBA" id="ARBA00022857"/>
    </source>
</evidence>
<dbReference type="GO" id="GO:0050660">
    <property type="term" value="F:flavin adenine dinucleotide binding"/>
    <property type="evidence" value="ECO:0007669"/>
    <property type="project" value="TreeGrafter"/>
</dbReference>
<dbReference type="Gene3D" id="3.40.50.360">
    <property type="match status" value="1"/>
</dbReference>
<dbReference type="GO" id="GO:0005829">
    <property type="term" value="C:cytosol"/>
    <property type="evidence" value="ECO:0007669"/>
    <property type="project" value="TreeGrafter"/>
</dbReference>
<evidence type="ECO:0000313" key="11">
    <source>
        <dbReference type="EMBL" id="BBE20277.1"/>
    </source>
</evidence>
<feature type="domain" description="FAD-binding FR-type" evidence="10">
    <location>
        <begin position="180"/>
        <end position="392"/>
    </location>
</feature>
<dbReference type="AlphaFoldDB" id="A0A5K7SFR6"/>
<dbReference type="SUPFAM" id="SSF63380">
    <property type="entry name" value="Riboflavin synthase domain-like"/>
    <property type="match status" value="1"/>
</dbReference>
<keyword evidence="5" id="KW-0274">FAD</keyword>
<keyword evidence="7" id="KW-0560">Oxidoreductase</keyword>
<reference evidence="11" key="1">
    <citation type="journal article" date="2020" name="Int. J. Syst. Evol. Microbiol.">
        <title>Aquipluma nitroreducens gen. nov. sp. nov., a novel facultatively anaerobic bacterium isolated from a freshwater lake.</title>
        <authorList>
            <person name="Watanabe M."/>
            <person name="Kojima H."/>
            <person name="Fukui M."/>
        </authorList>
    </citation>
    <scope>NUCLEOTIDE SEQUENCE</scope>
    <source>
        <strain evidence="11">MeG22</strain>
    </source>
</reference>
<comment type="cofactor">
    <cofactor evidence="2">
        <name>FAD</name>
        <dbReference type="ChEBI" id="CHEBI:57692"/>
    </cofactor>
</comment>
<dbReference type="Gene3D" id="3.40.50.80">
    <property type="entry name" value="Nucleotide-binding domain of ferredoxin-NADP reductase (FNR) module"/>
    <property type="match status" value="1"/>
</dbReference>
<dbReference type="GO" id="GO:0019344">
    <property type="term" value="P:cysteine biosynthetic process"/>
    <property type="evidence" value="ECO:0007669"/>
    <property type="project" value="UniProtKB-KW"/>
</dbReference>
<dbReference type="Pfam" id="PF00667">
    <property type="entry name" value="FAD_binding_1"/>
    <property type="match status" value="1"/>
</dbReference>
<dbReference type="GO" id="GO:0010181">
    <property type="term" value="F:FMN binding"/>
    <property type="evidence" value="ECO:0007669"/>
    <property type="project" value="InterPro"/>
</dbReference>
<dbReference type="SUPFAM" id="SSF52343">
    <property type="entry name" value="Ferredoxin reductase-like, C-terminal NADP-linked domain"/>
    <property type="match status" value="1"/>
</dbReference>